<reference evidence="1 2" key="1">
    <citation type="journal article" date="2012" name="Genome Biol.">
        <title>Genome and low-iron response of an oceanic diatom adapted to chronic iron limitation.</title>
        <authorList>
            <person name="Lommer M."/>
            <person name="Specht M."/>
            <person name="Roy A.S."/>
            <person name="Kraemer L."/>
            <person name="Andreson R."/>
            <person name="Gutowska M.A."/>
            <person name="Wolf J."/>
            <person name="Bergner S.V."/>
            <person name="Schilhabel M.B."/>
            <person name="Klostermeier U.C."/>
            <person name="Beiko R.G."/>
            <person name="Rosenstiel P."/>
            <person name="Hippler M."/>
            <person name="Laroche J."/>
        </authorList>
    </citation>
    <scope>NUCLEOTIDE SEQUENCE [LARGE SCALE GENOMIC DNA]</scope>
    <source>
        <strain evidence="1 2">CCMP1005</strain>
    </source>
</reference>
<organism evidence="1 2">
    <name type="scientific">Thalassiosira oceanica</name>
    <name type="common">Marine diatom</name>
    <dbReference type="NCBI Taxonomy" id="159749"/>
    <lineage>
        <taxon>Eukaryota</taxon>
        <taxon>Sar</taxon>
        <taxon>Stramenopiles</taxon>
        <taxon>Ochrophyta</taxon>
        <taxon>Bacillariophyta</taxon>
        <taxon>Coscinodiscophyceae</taxon>
        <taxon>Thalassiosirophycidae</taxon>
        <taxon>Thalassiosirales</taxon>
        <taxon>Thalassiosiraceae</taxon>
        <taxon>Thalassiosira</taxon>
    </lineage>
</organism>
<evidence type="ECO:0000313" key="2">
    <source>
        <dbReference type="Proteomes" id="UP000266841"/>
    </source>
</evidence>
<dbReference type="EMBL" id="AGNL01040173">
    <property type="protein sequence ID" value="EJK52256.1"/>
    <property type="molecule type" value="Genomic_DNA"/>
</dbReference>
<protein>
    <submittedName>
        <fullName evidence="1">Uncharacterized protein</fullName>
    </submittedName>
</protein>
<evidence type="ECO:0000313" key="1">
    <source>
        <dbReference type="EMBL" id="EJK52256.1"/>
    </source>
</evidence>
<accession>K0RTQ1</accession>
<feature type="non-terminal residue" evidence="1">
    <location>
        <position position="142"/>
    </location>
</feature>
<comment type="caution">
    <text evidence="1">The sequence shown here is derived from an EMBL/GenBank/DDBJ whole genome shotgun (WGS) entry which is preliminary data.</text>
</comment>
<dbReference type="AlphaFoldDB" id="K0RTQ1"/>
<dbReference type="Proteomes" id="UP000266841">
    <property type="component" value="Unassembled WGS sequence"/>
</dbReference>
<sequence length="142" mass="15476">MPTLALLGAGHSIIEGRGGGTGRQGLAMQPPVRQLSGSTMATTLWIEARVKRSQQLIDLNGSTTVERSQSTSGAWHKVISHGLPQRQNTKERNDIFDILVSDASAAGIRGPRATSKHGLRVAKHLRLDANRRPRRGRGWDVR</sequence>
<name>K0RTQ1_THAOC</name>
<gene>
    <name evidence="1" type="ORF">THAOC_28495</name>
</gene>
<proteinExistence type="predicted"/>
<keyword evidence="2" id="KW-1185">Reference proteome</keyword>